<reference evidence="2 3" key="1">
    <citation type="submission" date="2020-08" db="EMBL/GenBank/DDBJ databases">
        <title>Genomic Encyclopedia of Type Strains, Phase III (KMG-III): the genomes of soil and plant-associated and newly described type strains.</title>
        <authorList>
            <person name="Whitman W."/>
        </authorList>
    </citation>
    <scope>NUCLEOTIDE SEQUENCE [LARGE SCALE GENOMIC DNA]</scope>
    <source>
        <strain evidence="2 3">CECT 8799</strain>
    </source>
</reference>
<dbReference type="RefSeq" id="WP_183463754.1">
    <property type="nucleotide sequence ID" value="NZ_JACHWZ010000033.1"/>
</dbReference>
<evidence type="ECO:0000313" key="3">
    <source>
        <dbReference type="Proteomes" id="UP000535937"/>
    </source>
</evidence>
<protein>
    <recommendedName>
        <fullName evidence="1">Competence protein CoiA-like N-terminal domain-containing protein</fullName>
    </recommendedName>
</protein>
<sequence length="301" mass="34797">MSEVLIPFAIHRDNHMVEVFDVPRGRDCNCRCPSCGQGVIARHGQKTVWHFAHDPKADDKPYQACELSFFSCCRLYLIERALAGELSRLSLPELVVAERIGKYRPILKKGRVNRAQKLEISEYRTDGPFDLQARLGNHTLAIYIDYPGRLPPDLPEDEFTGVLAVDITQLESRYRRDPERQKRILPVLQSLFSDSPDWPESIYWLYHPRTEAVRAKLRNALLKEYDPAKDQPCFTSQSRRRVPAFNPAPPKSPQPVQIRESGPSGVFRCLKCQNKWKGRKFLHATCDSCRTHLYSQFHEHQ</sequence>
<dbReference type="AlphaFoldDB" id="A0A7W4WFZ8"/>
<keyword evidence="3" id="KW-1185">Reference proteome</keyword>
<name>A0A7W4WFZ8_9GAMM</name>
<organism evidence="2 3">
    <name type="scientific">Microbulbifer rhizosphaerae</name>
    <dbReference type="NCBI Taxonomy" id="1562603"/>
    <lineage>
        <taxon>Bacteria</taxon>
        <taxon>Pseudomonadati</taxon>
        <taxon>Pseudomonadota</taxon>
        <taxon>Gammaproteobacteria</taxon>
        <taxon>Cellvibrionales</taxon>
        <taxon>Microbulbiferaceae</taxon>
        <taxon>Microbulbifer</taxon>
    </lineage>
</organism>
<accession>A0A7W4WFZ8</accession>
<dbReference type="EMBL" id="JACHWZ010000033">
    <property type="protein sequence ID" value="MBB3063511.1"/>
    <property type="molecule type" value="Genomic_DNA"/>
</dbReference>
<evidence type="ECO:0000313" key="2">
    <source>
        <dbReference type="EMBL" id="MBB3063511.1"/>
    </source>
</evidence>
<gene>
    <name evidence="2" type="ORF">FHS09_004369</name>
</gene>
<dbReference type="Pfam" id="PF25164">
    <property type="entry name" value="CoiA_N"/>
    <property type="match status" value="1"/>
</dbReference>
<dbReference type="InterPro" id="IPR057253">
    <property type="entry name" value="CoiA-like_N"/>
</dbReference>
<comment type="caution">
    <text evidence="2">The sequence shown here is derived from an EMBL/GenBank/DDBJ whole genome shotgun (WGS) entry which is preliminary data.</text>
</comment>
<feature type="domain" description="Competence protein CoiA-like N-terminal" evidence="1">
    <location>
        <begin position="29"/>
        <end position="57"/>
    </location>
</feature>
<evidence type="ECO:0000259" key="1">
    <source>
        <dbReference type="Pfam" id="PF25164"/>
    </source>
</evidence>
<dbReference type="Proteomes" id="UP000535937">
    <property type="component" value="Unassembled WGS sequence"/>
</dbReference>
<proteinExistence type="predicted"/>